<evidence type="ECO:0000256" key="1">
    <source>
        <dbReference type="SAM" id="MobiDB-lite"/>
    </source>
</evidence>
<accession>A0A9X3IW02</accession>
<keyword evidence="2" id="KW-0812">Transmembrane</keyword>
<dbReference type="AlphaFoldDB" id="A0A9X3IW02"/>
<comment type="caution">
    <text evidence="3">The sequence shown here is derived from an EMBL/GenBank/DDBJ whole genome shotgun (WGS) entry which is preliminary data.</text>
</comment>
<feature type="region of interest" description="Disordered" evidence="1">
    <location>
        <begin position="102"/>
        <end position="183"/>
    </location>
</feature>
<feature type="transmembrane region" description="Helical" evidence="2">
    <location>
        <begin position="31"/>
        <end position="53"/>
    </location>
</feature>
<gene>
    <name evidence="3" type="ORF">OV079_05285</name>
</gene>
<keyword evidence="2" id="KW-0472">Membrane</keyword>
<evidence type="ECO:0000313" key="4">
    <source>
        <dbReference type="Proteomes" id="UP001150924"/>
    </source>
</evidence>
<dbReference type="RefSeq" id="WP_267766610.1">
    <property type="nucleotide sequence ID" value="NZ_JAPNKE010000002.1"/>
</dbReference>
<sequence>MSEIKVRTVPMLLSPFVELGRQFGDILRNPTAFFGSLLGSALLTGGVAALVMFGPTFEVSAGEDDDELEMEFMPGKLVRLGPKLDPTEIPEKIIVEKTVAAEQAAETTVTDDEKAKPTTEPKKNEPKKNDTKSTEKPDPNKKGAKESDKNQDSNTPHNDLPTVKQLPGDPFGSSDGWSDTFKEGDPWATEVMKVLNGMKVGTFGAEGKDATFKFRLEVCPDGKLSAQQKQGTGDATLDARIKSTIEGLKVSVPAGVADLLKGKCKKIQYEFTWRGKGAGAGSVK</sequence>
<evidence type="ECO:0000313" key="3">
    <source>
        <dbReference type="EMBL" id="MCY1004994.1"/>
    </source>
</evidence>
<feature type="compositionally biased region" description="Basic and acidic residues" evidence="1">
    <location>
        <begin position="111"/>
        <end position="151"/>
    </location>
</feature>
<reference evidence="3" key="1">
    <citation type="submission" date="2022-11" db="EMBL/GenBank/DDBJ databases">
        <title>Minimal conservation of predation-associated metabolite biosynthetic gene clusters underscores biosynthetic potential of Myxococcota including descriptions for ten novel species: Archangium lansinium sp. nov., Myxococcus landrumus sp. nov., Nannocystis bai.</title>
        <authorList>
            <person name="Ahearne A."/>
            <person name="Stevens C."/>
            <person name="Phillips K."/>
        </authorList>
    </citation>
    <scope>NUCLEOTIDE SEQUENCE</scope>
    <source>
        <strain evidence="3">Na p29</strain>
    </source>
</reference>
<dbReference type="Proteomes" id="UP001150924">
    <property type="component" value="Unassembled WGS sequence"/>
</dbReference>
<protein>
    <submittedName>
        <fullName evidence="3">Uncharacterized protein</fullName>
    </submittedName>
</protein>
<name>A0A9X3IW02_9BACT</name>
<keyword evidence="4" id="KW-1185">Reference proteome</keyword>
<evidence type="ECO:0000256" key="2">
    <source>
        <dbReference type="SAM" id="Phobius"/>
    </source>
</evidence>
<dbReference type="EMBL" id="JAPNKE010000002">
    <property type="protein sequence ID" value="MCY1004994.1"/>
    <property type="molecule type" value="Genomic_DNA"/>
</dbReference>
<organism evidence="3 4">
    <name type="scientific">Nannocystis pusilla</name>
    <dbReference type="NCBI Taxonomy" id="889268"/>
    <lineage>
        <taxon>Bacteria</taxon>
        <taxon>Pseudomonadati</taxon>
        <taxon>Myxococcota</taxon>
        <taxon>Polyangia</taxon>
        <taxon>Nannocystales</taxon>
        <taxon>Nannocystaceae</taxon>
        <taxon>Nannocystis</taxon>
    </lineage>
</organism>
<keyword evidence="2" id="KW-1133">Transmembrane helix</keyword>
<proteinExistence type="predicted"/>